<dbReference type="EC" id="3.1.3.48" evidence="2"/>
<dbReference type="Gene3D" id="3.40.50.2300">
    <property type="match status" value="1"/>
</dbReference>
<dbReference type="EMBL" id="MKJU01000035">
    <property type="protein sequence ID" value="OHU87241.1"/>
    <property type="molecule type" value="Genomic_DNA"/>
</dbReference>
<reference evidence="7 8" key="1">
    <citation type="submission" date="2016-09" db="EMBL/GenBank/DDBJ databases">
        <title>Pseudoalteromonas amylolytica sp. nov., isolated from the surface seawater.</title>
        <authorList>
            <person name="Wu Y.-H."/>
            <person name="Cheng H."/>
            <person name="Jin X.-B."/>
            <person name="Wang C.-S."/>
            <person name="Xu X.-W."/>
        </authorList>
    </citation>
    <scope>NUCLEOTIDE SEQUENCE [LARGE SCALE GENOMIC DNA]</scope>
    <source>
        <strain evidence="7 8">JW1</strain>
    </source>
</reference>
<accession>A0A1S1MPI9</accession>
<protein>
    <recommendedName>
        <fullName evidence="2">protein-tyrosine-phosphatase</fullName>
        <ecNumber evidence="2">3.1.3.48</ecNumber>
    </recommendedName>
</protein>
<dbReference type="STRING" id="1859457.BET10_00720"/>
<dbReference type="SMART" id="SM00226">
    <property type="entry name" value="LMWPc"/>
    <property type="match status" value="1"/>
</dbReference>
<dbReference type="CDD" id="cd16343">
    <property type="entry name" value="LMWPTP"/>
    <property type="match status" value="1"/>
</dbReference>
<evidence type="ECO:0000256" key="4">
    <source>
        <dbReference type="ARBA" id="ARBA00022912"/>
    </source>
</evidence>
<evidence type="ECO:0000256" key="5">
    <source>
        <dbReference type="PIRSR" id="PIRSR617867-1"/>
    </source>
</evidence>
<evidence type="ECO:0000313" key="7">
    <source>
        <dbReference type="EMBL" id="OHU87241.1"/>
    </source>
</evidence>
<evidence type="ECO:0000256" key="1">
    <source>
        <dbReference type="ARBA" id="ARBA00011063"/>
    </source>
</evidence>
<dbReference type="InterPro" id="IPR036196">
    <property type="entry name" value="Ptyr_pPase_sf"/>
</dbReference>
<sequence length="163" mass="17941">MNTFGLPESVKKILVVCMGNICRSPTGEAVLKHKLVAAQLDIVVDSAGTIAYHQGNPPDKRSAAAGQKRGYNFKGMTARQVKPQDFVDFDLILAADKANLADLMALCPIQHQHKVMLFMNFSAGEYDEIPDPYYGNGDGFETVLDLIEDACDRLIIELQKNPK</sequence>
<dbReference type="SUPFAM" id="SSF52788">
    <property type="entry name" value="Phosphotyrosine protein phosphatases I"/>
    <property type="match status" value="1"/>
</dbReference>
<dbReference type="InterPro" id="IPR050438">
    <property type="entry name" value="LMW_PTPase"/>
</dbReference>
<dbReference type="OrthoDB" id="9784339at2"/>
<dbReference type="Pfam" id="PF01451">
    <property type="entry name" value="LMWPc"/>
    <property type="match status" value="1"/>
</dbReference>
<feature type="active site" description="Nucleophile" evidence="5">
    <location>
        <position position="17"/>
    </location>
</feature>
<dbReference type="PANTHER" id="PTHR11717">
    <property type="entry name" value="LOW MOLECULAR WEIGHT PROTEIN TYROSINE PHOSPHATASE"/>
    <property type="match status" value="1"/>
</dbReference>
<dbReference type="InterPro" id="IPR017867">
    <property type="entry name" value="Tyr_phospatase_low_mol_wt"/>
</dbReference>
<dbReference type="GO" id="GO:0004725">
    <property type="term" value="F:protein tyrosine phosphatase activity"/>
    <property type="evidence" value="ECO:0007669"/>
    <property type="project" value="UniProtKB-EC"/>
</dbReference>
<dbReference type="FunFam" id="3.40.50.2300:FF:000113">
    <property type="entry name" value="Low molecular weight protein-tyrosine-phosphatase"/>
    <property type="match status" value="1"/>
</dbReference>
<organism evidence="7 8">
    <name type="scientific">Pseudoalteromonas amylolytica</name>
    <dbReference type="NCBI Taxonomy" id="1859457"/>
    <lineage>
        <taxon>Bacteria</taxon>
        <taxon>Pseudomonadati</taxon>
        <taxon>Pseudomonadota</taxon>
        <taxon>Gammaproteobacteria</taxon>
        <taxon>Alteromonadales</taxon>
        <taxon>Pseudoalteromonadaceae</taxon>
        <taxon>Pseudoalteromonas</taxon>
    </lineage>
</organism>
<comment type="caution">
    <text evidence="7">The sequence shown here is derived from an EMBL/GenBank/DDBJ whole genome shotgun (WGS) entry which is preliminary data.</text>
</comment>
<evidence type="ECO:0000256" key="3">
    <source>
        <dbReference type="ARBA" id="ARBA00022801"/>
    </source>
</evidence>
<keyword evidence="8" id="KW-1185">Reference proteome</keyword>
<feature type="domain" description="Phosphotyrosine protein phosphatase I" evidence="6">
    <location>
        <begin position="11"/>
        <end position="157"/>
    </location>
</feature>
<name>A0A1S1MPI9_9GAMM</name>
<evidence type="ECO:0000259" key="6">
    <source>
        <dbReference type="SMART" id="SM00226"/>
    </source>
</evidence>
<dbReference type="PANTHER" id="PTHR11717:SF7">
    <property type="entry name" value="LOW MOLECULAR WEIGHT PHOSPHOTYROSINE PROTEIN PHOSPHATASE"/>
    <property type="match status" value="1"/>
</dbReference>
<keyword evidence="3" id="KW-0378">Hydrolase</keyword>
<feature type="active site" description="Proton donor" evidence="5">
    <location>
        <position position="131"/>
    </location>
</feature>
<evidence type="ECO:0000313" key="8">
    <source>
        <dbReference type="Proteomes" id="UP000179786"/>
    </source>
</evidence>
<gene>
    <name evidence="7" type="ORF">BET10_00720</name>
</gene>
<proteinExistence type="inferred from homology"/>
<dbReference type="Proteomes" id="UP000179786">
    <property type="component" value="Unassembled WGS sequence"/>
</dbReference>
<keyword evidence="4" id="KW-0904">Protein phosphatase</keyword>
<dbReference type="PRINTS" id="PR00719">
    <property type="entry name" value="LMWPTPASE"/>
</dbReference>
<feature type="active site" evidence="5">
    <location>
        <position position="23"/>
    </location>
</feature>
<dbReference type="InterPro" id="IPR023485">
    <property type="entry name" value="Ptyr_pPase"/>
</dbReference>
<dbReference type="RefSeq" id="WP_070987841.1">
    <property type="nucleotide sequence ID" value="NZ_MKJU01000035.1"/>
</dbReference>
<dbReference type="AlphaFoldDB" id="A0A1S1MPI9"/>
<evidence type="ECO:0000256" key="2">
    <source>
        <dbReference type="ARBA" id="ARBA00013064"/>
    </source>
</evidence>
<comment type="similarity">
    <text evidence="1">Belongs to the low molecular weight phosphotyrosine protein phosphatase family.</text>
</comment>